<dbReference type="PRINTS" id="PR00081">
    <property type="entry name" value="GDHRDH"/>
</dbReference>
<comment type="similarity">
    <text evidence="1">Belongs to the short-chain dehydrogenases/reductases (SDR) family.</text>
</comment>
<reference evidence="4 5" key="1">
    <citation type="submission" date="2021-08" db="EMBL/GenBank/DDBJ databases">
        <title>Caldovatus sediminis gen. nov., sp. nov., a moderately thermophilic bacterium isolated from a hot spring.</title>
        <authorList>
            <person name="Hu C.-J."/>
            <person name="Li W.-J."/>
            <person name="Xian W.-D."/>
        </authorList>
    </citation>
    <scope>NUCLEOTIDE SEQUENCE [LARGE SCALE GENOMIC DNA]</scope>
    <source>
        <strain evidence="4 5">SYSU G05006</strain>
    </source>
</reference>
<evidence type="ECO:0000256" key="2">
    <source>
        <dbReference type="ARBA" id="ARBA00023002"/>
    </source>
</evidence>
<sequence length="256" mass="26181">MSRALFDLTGRLALVTGSSQGIGLAVAKGLAEAGARVVLNGRDPAKLAAAAATLAEAGIAAEQAPFDVADPAAVEAAVGGIEARLGPIGILVANAGVMRRAPSAEMPPAMWREVLATNLDGVFWCCQAVGKRMIARGRGGKIVLVGSVMSELGRPTIAPYAASKGALRSLARTLCAEWARHGIQVNALAPGYVETELTGTLVNDAEFTAWLCRRVPAGRWGKAEELVGAAVFLAAPASDFVNGHMLCVDGGLTGAL</sequence>
<evidence type="ECO:0000313" key="4">
    <source>
        <dbReference type="EMBL" id="MBW8271250.1"/>
    </source>
</evidence>
<dbReference type="PROSITE" id="PS00061">
    <property type="entry name" value="ADH_SHORT"/>
    <property type="match status" value="1"/>
</dbReference>
<dbReference type="InterPro" id="IPR057326">
    <property type="entry name" value="KR_dom"/>
</dbReference>
<dbReference type="InterPro" id="IPR036291">
    <property type="entry name" value="NAD(P)-bd_dom_sf"/>
</dbReference>
<keyword evidence="5" id="KW-1185">Reference proteome</keyword>
<dbReference type="SMART" id="SM00822">
    <property type="entry name" value="PKS_KR"/>
    <property type="match status" value="1"/>
</dbReference>
<gene>
    <name evidence="4" type="ORF">K1J50_17375</name>
</gene>
<evidence type="ECO:0000259" key="3">
    <source>
        <dbReference type="SMART" id="SM00822"/>
    </source>
</evidence>
<evidence type="ECO:0000256" key="1">
    <source>
        <dbReference type="ARBA" id="ARBA00006484"/>
    </source>
</evidence>
<dbReference type="SUPFAM" id="SSF51735">
    <property type="entry name" value="NAD(P)-binding Rossmann-fold domains"/>
    <property type="match status" value="1"/>
</dbReference>
<feature type="domain" description="Ketoreductase" evidence="3">
    <location>
        <begin position="11"/>
        <end position="191"/>
    </location>
</feature>
<dbReference type="InterPro" id="IPR002347">
    <property type="entry name" value="SDR_fam"/>
</dbReference>
<dbReference type="PRINTS" id="PR00080">
    <property type="entry name" value="SDRFAMILY"/>
</dbReference>
<proteinExistence type="inferred from homology"/>
<accession>A0ABS7F6K8</accession>
<keyword evidence="2" id="KW-0560">Oxidoreductase</keyword>
<dbReference type="PANTHER" id="PTHR42760:SF5">
    <property type="entry name" value="2-DEHYDRO-3-DEOXY-D-GLUCONATE 5-DEHYDROGENASE"/>
    <property type="match status" value="1"/>
</dbReference>
<dbReference type="Pfam" id="PF13561">
    <property type="entry name" value="adh_short_C2"/>
    <property type="match status" value="1"/>
</dbReference>
<dbReference type="RefSeq" id="WP_220119024.1">
    <property type="nucleotide sequence ID" value="NZ_JAHZUY010000080.1"/>
</dbReference>
<dbReference type="InterPro" id="IPR020904">
    <property type="entry name" value="Sc_DH/Rdtase_CS"/>
</dbReference>
<name>A0ABS7F6K8_9PROT</name>
<evidence type="ECO:0000313" key="5">
    <source>
        <dbReference type="Proteomes" id="UP001519924"/>
    </source>
</evidence>
<organism evidence="4 5">
    <name type="scientific">Caldovatus aquaticus</name>
    <dbReference type="NCBI Taxonomy" id="2865671"/>
    <lineage>
        <taxon>Bacteria</taxon>
        <taxon>Pseudomonadati</taxon>
        <taxon>Pseudomonadota</taxon>
        <taxon>Alphaproteobacteria</taxon>
        <taxon>Acetobacterales</taxon>
        <taxon>Roseomonadaceae</taxon>
        <taxon>Caldovatus</taxon>
    </lineage>
</organism>
<comment type="caution">
    <text evidence="4">The sequence shown here is derived from an EMBL/GenBank/DDBJ whole genome shotgun (WGS) entry which is preliminary data.</text>
</comment>
<dbReference type="PANTHER" id="PTHR42760">
    <property type="entry name" value="SHORT-CHAIN DEHYDROGENASES/REDUCTASES FAMILY MEMBER"/>
    <property type="match status" value="1"/>
</dbReference>
<protein>
    <submittedName>
        <fullName evidence="4">SDR family oxidoreductase</fullName>
    </submittedName>
</protein>
<dbReference type="EMBL" id="JAHZUY010000080">
    <property type="protein sequence ID" value="MBW8271250.1"/>
    <property type="molecule type" value="Genomic_DNA"/>
</dbReference>
<dbReference type="Proteomes" id="UP001519924">
    <property type="component" value="Unassembled WGS sequence"/>
</dbReference>
<dbReference type="Gene3D" id="3.40.50.720">
    <property type="entry name" value="NAD(P)-binding Rossmann-like Domain"/>
    <property type="match status" value="1"/>
</dbReference>